<name>X1A2H9_9ZZZZ</name>
<feature type="domain" description="Uroporphyrinogen decarboxylase (URO-D)" evidence="1">
    <location>
        <begin position="164"/>
        <end position="307"/>
    </location>
</feature>
<evidence type="ECO:0000313" key="2">
    <source>
        <dbReference type="EMBL" id="GAG64407.1"/>
    </source>
</evidence>
<accession>X1A2H9</accession>
<dbReference type="GO" id="GO:0006779">
    <property type="term" value="P:porphyrin-containing compound biosynthetic process"/>
    <property type="evidence" value="ECO:0007669"/>
    <property type="project" value="InterPro"/>
</dbReference>
<gene>
    <name evidence="2" type="ORF">S01H4_17760</name>
</gene>
<dbReference type="PANTHER" id="PTHR47099:SF1">
    <property type="entry name" value="METHYLCOBAMIDE:COM METHYLTRANSFERASE MTBA"/>
    <property type="match status" value="1"/>
</dbReference>
<dbReference type="Gene3D" id="3.20.20.210">
    <property type="match status" value="1"/>
</dbReference>
<dbReference type="AlphaFoldDB" id="X1A2H9"/>
<dbReference type="InterPro" id="IPR052024">
    <property type="entry name" value="Methanogen_methyltrans"/>
</dbReference>
<proteinExistence type="predicted"/>
<protein>
    <recommendedName>
        <fullName evidence="1">Uroporphyrinogen decarboxylase (URO-D) domain-containing protein</fullName>
    </recommendedName>
</protein>
<sequence length="314" mass="35547">METSKERVLKAINHVQPDTTPVRLMGFEGIERWLQHFHVENAYDLIEKLGVDTCSVILTPTGPNVERGLSIWGTKANTGGYQGIGYSKERGEHPLSSAESVEDIERFAWPNPDDFDCKITDQIRQMVVDKACMAGLSVVPTRSSSISRDTSWIPVICSLFELFGFEETLIRLYTEPKIIEAAIFHLETFILEVSRKLLEASKGLADIYTCGDDFATARGIMMSPEHWRKYLKPTYRKMFDLAKSYGVKVWFHCCATFRPVLPDLIDIGMDVWEPLQAHVPGNEPEVLKKEYGKDITFFGGINSQHTLPYGTTED</sequence>
<comment type="caution">
    <text evidence="2">The sequence shown here is derived from an EMBL/GenBank/DDBJ whole genome shotgun (WGS) entry which is preliminary data.</text>
</comment>
<dbReference type="Pfam" id="PF01208">
    <property type="entry name" value="URO-D"/>
    <property type="match status" value="1"/>
</dbReference>
<evidence type="ECO:0000259" key="1">
    <source>
        <dbReference type="Pfam" id="PF01208"/>
    </source>
</evidence>
<dbReference type="InterPro" id="IPR038071">
    <property type="entry name" value="UROD/MetE-like_sf"/>
</dbReference>
<reference evidence="2" key="1">
    <citation type="journal article" date="2014" name="Front. Microbiol.">
        <title>High frequency of phylogenetically diverse reductive dehalogenase-homologous genes in deep subseafloor sedimentary metagenomes.</title>
        <authorList>
            <person name="Kawai M."/>
            <person name="Futagami T."/>
            <person name="Toyoda A."/>
            <person name="Takaki Y."/>
            <person name="Nishi S."/>
            <person name="Hori S."/>
            <person name="Arai W."/>
            <person name="Tsubouchi T."/>
            <person name="Morono Y."/>
            <person name="Uchiyama I."/>
            <person name="Ito T."/>
            <person name="Fujiyama A."/>
            <person name="Inagaki F."/>
            <person name="Takami H."/>
        </authorList>
    </citation>
    <scope>NUCLEOTIDE SEQUENCE</scope>
    <source>
        <strain evidence="2">Expedition CK06-06</strain>
    </source>
</reference>
<organism evidence="2">
    <name type="scientific">marine sediment metagenome</name>
    <dbReference type="NCBI Taxonomy" id="412755"/>
    <lineage>
        <taxon>unclassified sequences</taxon>
        <taxon>metagenomes</taxon>
        <taxon>ecological metagenomes</taxon>
    </lineage>
</organism>
<dbReference type="InterPro" id="IPR000257">
    <property type="entry name" value="Uroporphyrinogen_deCOase"/>
</dbReference>
<dbReference type="GO" id="GO:0004853">
    <property type="term" value="F:uroporphyrinogen decarboxylase activity"/>
    <property type="evidence" value="ECO:0007669"/>
    <property type="project" value="InterPro"/>
</dbReference>
<dbReference type="SUPFAM" id="SSF51726">
    <property type="entry name" value="UROD/MetE-like"/>
    <property type="match status" value="1"/>
</dbReference>
<feature type="non-terminal residue" evidence="2">
    <location>
        <position position="314"/>
    </location>
</feature>
<dbReference type="EMBL" id="BART01007837">
    <property type="protein sequence ID" value="GAG64407.1"/>
    <property type="molecule type" value="Genomic_DNA"/>
</dbReference>
<dbReference type="PANTHER" id="PTHR47099">
    <property type="entry name" value="METHYLCOBAMIDE:COM METHYLTRANSFERASE MTBA"/>
    <property type="match status" value="1"/>
</dbReference>